<accession>A0A6J6V5D5</accession>
<keyword evidence="1" id="KW-0812">Transmembrane</keyword>
<proteinExistence type="predicted"/>
<dbReference type="EMBL" id="CAEZWH010000042">
    <property type="protein sequence ID" value="CAB4648643.1"/>
    <property type="molecule type" value="Genomic_DNA"/>
</dbReference>
<evidence type="ECO:0000313" key="3">
    <source>
        <dbReference type="EMBL" id="CAB4767400.1"/>
    </source>
</evidence>
<feature type="transmembrane region" description="Helical" evidence="1">
    <location>
        <begin position="6"/>
        <end position="26"/>
    </location>
</feature>
<organism evidence="3">
    <name type="scientific">freshwater metagenome</name>
    <dbReference type="NCBI Taxonomy" id="449393"/>
    <lineage>
        <taxon>unclassified sequences</taxon>
        <taxon>metagenomes</taxon>
        <taxon>ecological metagenomes</taxon>
    </lineage>
</organism>
<keyword evidence="1" id="KW-0472">Membrane</keyword>
<reference evidence="3" key="1">
    <citation type="submission" date="2020-05" db="EMBL/GenBank/DDBJ databases">
        <authorList>
            <person name="Chiriac C."/>
            <person name="Salcher M."/>
            <person name="Ghai R."/>
            <person name="Kavagutti S V."/>
        </authorList>
    </citation>
    <scope>NUCLEOTIDE SEQUENCE</scope>
</reference>
<name>A0A6J6V5D5_9ZZZZ</name>
<protein>
    <submittedName>
        <fullName evidence="3">Unannotated protein</fullName>
    </submittedName>
</protein>
<evidence type="ECO:0000256" key="1">
    <source>
        <dbReference type="SAM" id="Phobius"/>
    </source>
</evidence>
<dbReference type="AlphaFoldDB" id="A0A6J6V5D5"/>
<gene>
    <name evidence="2" type="ORF">UFOPK2195_00346</name>
    <name evidence="3" type="ORF">UFOPK2872_00947</name>
</gene>
<dbReference type="EMBL" id="CAEZZM010000121">
    <property type="protein sequence ID" value="CAB4767400.1"/>
    <property type="molecule type" value="Genomic_DNA"/>
</dbReference>
<evidence type="ECO:0000313" key="2">
    <source>
        <dbReference type="EMBL" id="CAB4648643.1"/>
    </source>
</evidence>
<sequence>MKDVGFISLVYVVTFGSIIGLVAFTLTQGRRLSRQVPDKDKPWT</sequence>
<keyword evidence="1" id="KW-1133">Transmembrane helix</keyword>